<name>A0A1J4MT36_9CRYT</name>
<gene>
    <name evidence="2" type="ORF">cand_009750</name>
</gene>
<keyword evidence="3" id="KW-1185">Reference proteome</keyword>
<reference evidence="2 3" key="1">
    <citation type="submission" date="2016-10" db="EMBL/GenBank/DDBJ databases">
        <title>Reductive evolution of mitochondrial metabolism and differential evolution of invasion-related proteins in Cryptosporidium.</title>
        <authorList>
            <person name="Liu S."/>
            <person name="Roellig D.M."/>
            <person name="Guo Y."/>
            <person name="Li N."/>
            <person name="Frace M.A."/>
            <person name="Tang K."/>
            <person name="Zhang L."/>
            <person name="Feng Y."/>
            <person name="Xiao L."/>
        </authorList>
    </citation>
    <scope>NUCLEOTIDE SEQUENCE [LARGE SCALE GENOMIC DNA]</scope>
    <source>
        <strain evidence="2">30847</strain>
    </source>
</reference>
<dbReference type="Proteomes" id="UP000186804">
    <property type="component" value="Unassembled WGS sequence"/>
</dbReference>
<dbReference type="RefSeq" id="XP_067069172.1">
    <property type="nucleotide sequence ID" value="XM_067211214.1"/>
</dbReference>
<feature type="domain" description="CBM20" evidence="1">
    <location>
        <begin position="48"/>
        <end position="151"/>
    </location>
</feature>
<dbReference type="InterPro" id="IPR002044">
    <property type="entry name" value="CBM20"/>
</dbReference>
<dbReference type="OrthoDB" id="408870at2759"/>
<organism evidence="2 3">
    <name type="scientific">Cryptosporidium andersoni</name>
    <dbReference type="NCBI Taxonomy" id="117008"/>
    <lineage>
        <taxon>Eukaryota</taxon>
        <taxon>Sar</taxon>
        <taxon>Alveolata</taxon>
        <taxon>Apicomplexa</taxon>
        <taxon>Conoidasida</taxon>
        <taxon>Coccidia</taxon>
        <taxon>Eucoccidiorida</taxon>
        <taxon>Eimeriorina</taxon>
        <taxon>Cryptosporidiidae</taxon>
        <taxon>Cryptosporidium</taxon>
    </lineage>
</organism>
<dbReference type="PROSITE" id="PS51166">
    <property type="entry name" value="CBM20"/>
    <property type="match status" value="1"/>
</dbReference>
<dbReference type="Pfam" id="PF00686">
    <property type="entry name" value="CBM_20"/>
    <property type="match status" value="1"/>
</dbReference>
<dbReference type="Gene3D" id="2.60.40.10">
    <property type="entry name" value="Immunoglobulins"/>
    <property type="match status" value="1"/>
</dbReference>
<evidence type="ECO:0000313" key="3">
    <source>
        <dbReference type="Proteomes" id="UP000186804"/>
    </source>
</evidence>
<dbReference type="PANTHER" id="PTHR15048:SF0">
    <property type="entry name" value="STARCH-BINDING DOMAIN-CONTAINING PROTEIN 1"/>
    <property type="match status" value="1"/>
</dbReference>
<dbReference type="SUPFAM" id="SSF49452">
    <property type="entry name" value="Starch-binding domain-like"/>
    <property type="match status" value="1"/>
</dbReference>
<dbReference type="SMART" id="SM01065">
    <property type="entry name" value="CBM_2"/>
    <property type="match status" value="1"/>
</dbReference>
<dbReference type="InterPro" id="IPR013783">
    <property type="entry name" value="Ig-like_fold"/>
</dbReference>
<comment type="caution">
    <text evidence="2">The sequence shown here is derived from an EMBL/GenBank/DDBJ whole genome shotgun (WGS) entry which is preliminary data.</text>
</comment>
<dbReference type="GO" id="GO:0016020">
    <property type="term" value="C:membrane"/>
    <property type="evidence" value="ECO:0007669"/>
    <property type="project" value="TreeGrafter"/>
</dbReference>
<dbReference type="AlphaFoldDB" id="A0A1J4MT36"/>
<dbReference type="VEuPathDB" id="CryptoDB:cand_009750"/>
<dbReference type="GeneID" id="92365160"/>
<dbReference type="GO" id="GO:2001070">
    <property type="term" value="F:starch binding"/>
    <property type="evidence" value="ECO:0007669"/>
    <property type="project" value="InterPro"/>
</dbReference>
<evidence type="ECO:0000259" key="1">
    <source>
        <dbReference type="PROSITE" id="PS51166"/>
    </source>
</evidence>
<evidence type="ECO:0000313" key="2">
    <source>
        <dbReference type="EMBL" id="OII77326.1"/>
    </source>
</evidence>
<dbReference type="PANTHER" id="PTHR15048">
    <property type="entry name" value="STARCH-BINDING DOMAIN-CONTAINING PROTEIN 1"/>
    <property type="match status" value="1"/>
</dbReference>
<sequence>MAESQKLSHNNQITEEHRLRTRRLYEKRLHERKLRIYEEALDEALKREKLSTIRNIFFCIKYETTFGQNLIVVGNIPELGNWDIKQGVKMTWSPGNLWMIKVEVFSKIENIEYKYVISENYGSHKWEPGQNHKVQINMEKKSTNLRDAWGGGGL</sequence>
<accession>A0A1J4MT36</accession>
<dbReference type="EMBL" id="LRBS01000040">
    <property type="protein sequence ID" value="OII77326.1"/>
    <property type="molecule type" value="Genomic_DNA"/>
</dbReference>
<protein>
    <submittedName>
        <fullName evidence="2">Starch binding domain-containing protein</fullName>
    </submittedName>
</protein>
<dbReference type="FunFam" id="2.60.40.10:FF:000552">
    <property type="entry name" value="Related to glucoamylase"/>
    <property type="match status" value="1"/>
</dbReference>
<dbReference type="InterPro" id="IPR013784">
    <property type="entry name" value="Carb-bd-like_fold"/>
</dbReference>
<dbReference type="CDD" id="cd05467">
    <property type="entry name" value="CBM20"/>
    <property type="match status" value="1"/>
</dbReference>
<proteinExistence type="predicted"/>